<dbReference type="GO" id="GO:0004826">
    <property type="term" value="F:phenylalanine-tRNA ligase activity"/>
    <property type="evidence" value="ECO:0007669"/>
    <property type="project" value="InterPro"/>
</dbReference>
<feature type="domain" description="B3/B4 tRNA-binding" evidence="2">
    <location>
        <begin position="59"/>
        <end position="206"/>
    </location>
</feature>
<dbReference type="OrthoDB" id="276580at2"/>
<dbReference type="EMBL" id="FTNF01000011">
    <property type="protein sequence ID" value="SIR54111.1"/>
    <property type="molecule type" value="Genomic_DNA"/>
</dbReference>
<dbReference type="PANTHER" id="PTHR39209">
    <property type="match status" value="1"/>
</dbReference>
<gene>
    <name evidence="3" type="ORF">SAMN05444858_111168</name>
</gene>
<evidence type="ECO:0000313" key="3">
    <source>
        <dbReference type="EMBL" id="SIR54111.1"/>
    </source>
</evidence>
<keyword evidence="3" id="KW-0670">Pyruvate</keyword>
<dbReference type="SUPFAM" id="SSF56037">
    <property type="entry name" value="PheT/TilS domain"/>
    <property type="match status" value="1"/>
</dbReference>
<evidence type="ECO:0000256" key="1">
    <source>
        <dbReference type="SAM" id="MobiDB-lite"/>
    </source>
</evidence>
<accession>A0A1N7BRX8</accession>
<evidence type="ECO:0000313" key="4">
    <source>
        <dbReference type="Proteomes" id="UP000186004"/>
    </source>
</evidence>
<dbReference type="STRING" id="1198245.SAMN05444858_111168"/>
<dbReference type="InterPro" id="IPR020825">
    <property type="entry name" value="Phe-tRNA_synthase-like_B3/B4"/>
</dbReference>
<dbReference type="Proteomes" id="UP000186004">
    <property type="component" value="Unassembled WGS sequence"/>
</dbReference>
<protein>
    <submittedName>
        <fullName evidence="3">Phosphoenolpyruvate synthase</fullName>
    </submittedName>
</protein>
<organism evidence="3 4">
    <name type="scientific">Micromonospora avicenniae</name>
    <dbReference type="NCBI Taxonomy" id="1198245"/>
    <lineage>
        <taxon>Bacteria</taxon>
        <taxon>Bacillati</taxon>
        <taxon>Actinomycetota</taxon>
        <taxon>Actinomycetes</taxon>
        <taxon>Micromonosporales</taxon>
        <taxon>Micromonosporaceae</taxon>
        <taxon>Micromonospora</taxon>
    </lineage>
</organism>
<feature type="region of interest" description="Disordered" evidence="1">
    <location>
        <begin position="225"/>
        <end position="260"/>
    </location>
</feature>
<keyword evidence="4" id="KW-1185">Reference proteome</keyword>
<dbReference type="RefSeq" id="WP_076471640.1">
    <property type="nucleotide sequence ID" value="NZ_FTNF01000011.1"/>
</dbReference>
<dbReference type="AlphaFoldDB" id="A0A1N7BRX8"/>
<dbReference type="GO" id="GO:0003723">
    <property type="term" value="F:RNA binding"/>
    <property type="evidence" value="ECO:0007669"/>
    <property type="project" value="InterPro"/>
</dbReference>
<name>A0A1N7BRX8_9ACTN</name>
<dbReference type="PANTHER" id="PTHR39209:SF2">
    <property type="entry name" value="CYTOPLASMIC PROTEIN"/>
    <property type="match status" value="1"/>
</dbReference>
<dbReference type="InterPro" id="IPR005146">
    <property type="entry name" value="B3/B4_tRNA-bd"/>
</dbReference>
<dbReference type="Gene3D" id="3.50.40.10">
    <property type="entry name" value="Phenylalanyl-trna Synthetase, Chain B, domain 3"/>
    <property type="match status" value="1"/>
</dbReference>
<sequence>MRFQHSPALRAAFPDLVAGVLVATGVTTELAVAPRVDRFTGQARARLATGPEAGFPEIRAWRRAFAATGLRPTQYRCAAEALLRRLRLDGEFPRLHPLVDLCNAISVAYALPVAVLDTDRISGDLTVRHADGDEEYVTFGGGVERPDPGEVTYADEAGRAHARRWTNRQSGWSAVRAETSHVLIVAEGLHATAAEDVARLVDTLGAELTAVGAVPTARAVLTGSAPAFEVPEEPSAGPTSRPDSDAGRPGPGQAVSPGAR</sequence>
<proteinExistence type="predicted"/>
<dbReference type="SMART" id="SM00873">
    <property type="entry name" value="B3_4"/>
    <property type="match status" value="1"/>
</dbReference>
<dbReference type="Pfam" id="PF03483">
    <property type="entry name" value="B3_4"/>
    <property type="match status" value="1"/>
</dbReference>
<reference evidence="3 4" key="1">
    <citation type="submission" date="2017-01" db="EMBL/GenBank/DDBJ databases">
        <authorList>
            <person name="Mah S.A."/>
            <person name="Swanson W.J."/>
            <person name="Moy G.W."/>
            <person name="Vacquier V.D."/>
        </authorList>
    </citation>
    <scope>NUCLEOTIDE SEQUENCE [LARGE SCALE GENOMIC DNA]</scope>
    <source>
        <strain evidence="3 4">DSM 45758</strain>
    </source>
</reference>
<evidence type="ECO:0000259" key="2">
    <source>
        <dbReference type="SMART" id="SM00873"/>
    </source>
</evidence>